<dbReference type="RefSeq" id="WP_165814963.1">
    <property type="nucleotide sequence ID" value="NZ_BFFO01000006.1"/>
</dbReference>
<gene>
    <name evidence="1" type="ORF">NtB2_01149</name>
</gene>
<keyword evidence="2" id="KW-1185">Reference proteome</keyword>
<organism evidence="1 2">
    <name type="scientific">Lactococcus termiticola</name>
    <dbReference type="NCBI Taxonomy" id="2169526"/>
    <lineage>
        <taxon>Bacteria</taxon>
        <taxon>Bacillati</taxon>
        <taxon>Bacillota</taxon>
        <taxon>Bacilli</taxon>
        <taxon>Lactobacillales</taxon>
        <taxon>Streptococcaceae</taxon>
        <taxon>Lactococcus</taxon>
    </lineage>
</organism>
<dbReference type="Proteomes" id="UP000245021">
    <property type="component" value="Unassembled WGS sequence"/>
</dbReference>
<dbReference type="EMBL" id="BFFO01000006">
    <property type="protein sequence ID" value="GBG97012.1"/>
    <property type="molecule type" value="Genomic_DNA"/>
</dbReference>
<sequence length="45" mass="5318">MNEEGLREAWEELKREIMMGHEDIQAGRTTALAEVRKEFGLEERQ</sequence>
<evidence type="ECO:0000313" key="2">
    <source>
        <dbReference type="Proteomes" id="UP000245021"/>
    </source>
</evidence>
<proteinExistence type="predicted"/>
<dbReference type="AlphaFoldDB" id="A0A2R5HG99"/>
<name>A0A2R5HG99_9LACT</name>
<reference evidence="1 2" key="1">
    <citation type="journal article" date="2018" name="Genome Announc.">
        <title>Draft Genome Sequence of Lactococcus sp. Strain NtB2 (JCM 32569), Isolated from the Gut of the Higher Termite Nasutitermes takasagoensis.</title>
        <authorList>
            <person name="Noda S."/>
            <person name="Aihara C."/>
            <person name="Yuki M."/>
            <person name="Ohkuma M."/>
        </authorList>
    </citation>
    <scope>NUCLEOTIDE SEQUENCE [LARGE SCALE GENOMIC DNA]</scope>
    <source>
        <strain evidence="1 2">NtB2</strain>
    </source>
</reference>
<dbReference type="Gene3D" id="1.10.1220.170">
    <property type="match status" value="1"/>
</dbReference>
<accession>A0A2R5HG99</accession>
<comment type="caution">
    <text evidence="1">The sequence shown here is derived from an EMBL/GenBank/DDBJ whole genome shotgun (WGS) entry which is preliminary data.</text>
</comment>
<evidence type="ECO:0000313" key="1">
    <source>
        <dbReference type="EMBL" id="GBG97012.1"/>
    </source>
</evidence>
<protein>
    <submittedName>
        <fullName evidence="1">Uncharacterized protein</fullName>
    </submittedName>
</protein>